<keyword evidence="2" id="KW-1185">Reference proteome</keyword>
<organism evidence="1 2">
    <name type="scientific">Guyanagaster necrorhizus</name>
    <dbReference type="NCBI Taxonomy" id="856835"/>
    <lineage>
        <taxon>Eukaryota</taxon>
        <taxon>Fungi</taxon>
        <taxon>Dikarya</taxon>
        <taxon>Basidiomycota</taxon>
        <taxon>Agaricomycotina</taxon>
        <taxon>Agaricomycetes</taxon>
        <taxon>Agaricomycetidae</taxon>
        <taxon>Agaricales</taxon>
        <taxon>Marasmiineae</taxon>
        <taxon>Physalacriaceae</taxon>
        <taxon>Guyanagaster</taxon>
    </lineage>
</organism>
<sequence>MTLNDSRLPGLRLVISPSVIHTKEAAPRYTYRSYGYAGDVYDSNKDEKVCITAGFFGLSLRPGLKNFHLARTTQVMAYPGNTLTFDSNTGTYIETNVMGAFQRYQCDVNQCIVSVLPGPFSI</sequence>
<comment type="caution">
    <text evidence="1">The sequence shown here is derived from an EMBL/GenBank/DDBJ whole genome shotgun (WGS) entry which is preliminary data.</text>
</comment>
<evidence type="ECO:0000313" key="1">
    <source>
        <dbReference type="EMBL" id="KAG7440787.1"/>
    </source>
</evidence>
<name>A0A9P7VHS4_9AGAR</name>
<dbReference type="Proteomes" id="UP000812287">
    <property type="component" value="Unassembled WGS sequence"/>
</dbReference>
<protein>
    <submittedName>
        <fullName evidence="1">Uncharacterized protein</fullName>
    </submittedName>
</protein>
<evidence type="ECO:0000313" key="2">
    <source>
        <dbReference type="Proteomes" id="UP000812287"/>
    </source>
</evidence>
<reference evidence="1" key="1">
    <citation type="submission" date="2020-11" db="EMBL/GenBank/DDBJ databases">
        <title>Adaptations for nitrogen fixation in a non-lichenized fungal sporocarp promotes dispersal by wood-feeding termites.</title>
        <authorList>
            <consortium name="DOE Joint Genome Institute"/>
            <person name="Koch R.A."/>
            <person name="Yoon G."/>
            <person name="Arayal U."/>
            <person name="Lail K."/>
            <person name="Amirebrahimi M."/>
            <person name="Labutti K."/>
            <person name="Lipzen A."/>
            <person name="Riley R."/>
            <person name="Barry K."/>
            <person name="Henrissat B."/>
            <person name="Grigoriev I.V."/>
            <person name="Herr J.R."/>
            <person name="Aime M.C."/>
        </authorList>
    </citation>
    <scope>NUCLEOTIDE SEQUENCE</scope>
    <source>
        <strain evidence="1">MCA 3950</strain>
    </source>
</reference>
<dbReference type="EMBL" id="MU250567">
    <property type="protein sequence ID" value="KAG7440787.1"/>
    <property type="molecule type" value="Genomic_DNA"/>
</dbReference>
<dbReference type="GeneID" id="66100207"/>
<dbReference type="OrthoDB" id="4584900at2759"/>
<proteinExistence type="predicted"/>
<accession>A0A9P7VHS4</accession>
<gene>
    <name evidence="1" type="ORF">BT62DRAFT_1012381</name>
</gene>
<dbReference type="RefSeq" id="XP_043034287.1">
    <property type="nucleotide sequence ID" value="XM_043177920.1"/>
</dbReference>
<dbReference type="AlphaFoldDB" id="A0A9P7VHS4"/>